<evidence type="ECO:0000313" key="2">
    <source>
        <dbReference type="Proteomes" id="UP000789901"/>
    </source>
</evidence>
<feature type="non-terminal residue" evidence="1">
    <location>
        <position position="42"/>
    </location>
</feature>
<dbReference type="Proteomes" id="UP000789901">
    <property type="component" value="Unassembled WGS sequence"/>
</dbReference>
<proteinExistence type="predicted"/>
<keyword evidence="2" id="KW-1185">Reference proteome</keyword>
<protein>
    <submittedName>
        <fullName evidence="1">30667_t:CDS:1</fullName>
    </submittedName>
</protein>
<gene>
    <name evidence="1" type="ORF">GMARGA_LOCUS33256</name>
</gene>
<name>A0ABN7WP95_GIGMA</name>
<sequence length="42" mass="4732">MNVESKVLIERIIDMHAVCALNTLIVSSDLKTNPDATYDIRK</sequence>
<accession>A0ABN7WP95</accession>
<evidence type="ECO:0000313" key="1">
    <source>
        <dbReference type="EMBL" id="CAG8836889.1"/>
    </source>
</evidence>
<dbReference type="EMBL" id="CAJVQB010054580">
    <property type="protein sequence ID" value="CAG8836889.1"/>
    <property type="molecule type" value="Genomic_DNA"/>
</dbReference>
<organism evidence="1 2">
    <name type="scientific">Gigaspora margarita</name>
    <dbReference type="NCBI Taxonomy" id="4874"/>
    <lineage>
        <taxon>Eukaryota</taxon>
        <taxon>Fungi</taxon>
        <taxon>Fungi incertae sedis</taxon>
        <taxon>Mucoromycota</taxon>
        <taxon>Glomeromycotina</taxon>
        <taxon>Glomeromycetes</taxon>
        <taxon>Diversisporales</taxon>
        <taxon>Gigasporaceae</taxon>
        <taxon>Gigaspora</taxon>
    </lineage>
</organism>
<comment type="caution">
    <text evidence="1">The sequence shown here is derived from an EMBL/GenBank/DDBJ whole genome shotgun (WGS) entry which is preliminary data.</text>
</comment>
<reference evidence="1 2" key="1">
    <citation type="submission" date="2021-06" db="EMBL/GenBank/DDBJ databases">
        <authorList>
            <person name="Kallberg Y."/>
            <person name="Tangrot J."/>
            <person name="Rosling A."/>
        </authorList>
    </citation>
    <scope>NUCLEOTIDE SEQUENCE [LARGE SCALE GENOMIC DNA]</scope>
    <source>
        <strain evidence="1 2">120-4 pot B 10/14</strain>
    </source>
</reference>